<dbReference type="OrthoDB" id="319764at2"/>
<dbReference type="NCBIfam" id="NF003781">
    <property type="entry name" value="PRK05371.1-2"/>
    <property type="match status" value="1"/>
</dbReference>
<dbReference type="InterPro" id="IPR015251">
    <property type="entry name" value="PepX_N_dom"/>
</dbReference>
<dbReference type="Pfam" id="PF08530">
    <property type="entry name" value="PepX_C"/>
    <property type="match status" value="1"/>
</dbReference>
<dbReference type="Pfam" id="PF02129">
    <property type="entry name" value="Peptidase_S15"/>
    <property type="match status" value="1"/>
</dbReference>
<comment type="function">
    <text evidence="2">Removes N-terminal dipeptides sequentially from polypeptides having unsubstituted N-termini provided that the penultimate residue is proline.</text>
</comment>
<evidence type="ECO:0000256" key="12">
    <source>
        <dbReference type="ARBA" id="ARBA00031951"/>
    </source>
</evidence>
<evidence type="ECO:0000256" key="10">
    <source>
        <dbReference type="ARBA" id="ARBA00022825"/>
    </source>
</evidence>
<keyword evidence="7" id="KW-0031">Aminopeptidase</keyword>
<protein>
    <recommendedName>
        <fullName evidence="6">Xaa-Pro dipeptidyl-peptidase</fullName>
        <ecNumber evidence="5">3.4.14.11</ecNumber>
    </recommendedName>
    <alternativeName>
        <fullName evidence="12">X-Pro dipeptidyl-peptidase</fullName>
    </alternativeName>
    <alternativeName>
        <fullName evidence="11">X-prolyl-dipeptidyl aminopeptidase</fullName>
    </alternativeName>
</protein>
<keyword evidence="16" id="KW-1185">Reference proteome</keyword>
<dbReference type="GO" id="GO:0008239">
    <property type="term" value="F:dipeptidyl-peptidase activity"/>
    <property type="evidence" value="ECO:0007669"/>
    <property type="project" value="UniProtKB-EC"/>
</dbReference>
<feature type="domain" description="Xaa-Pro dipeptidyl-peptidase C-terminal" evidence="13">
    <location>
        <begin position="538"/>
        <end position="798"/>
    </location>
</feature>
<dbReference type="InterPro" id="IPR000383">
    <property type="entry name" value="Xaa-Pro-like_dom"/>
</dbReference>
<keyword evidence="8" id="KW-0645">Protease</keyword>
<evidence type="ECO:0000313" key="15">
    <source>
        <dbReference type="EMBL" id="QBP17993.1"/>
    </source>
</evidence>
<keyword evidence="10" id="KW-0720">Serine protease</keyword>
<evidence type="ECO:0000256" key="2">
    <source>
        <dbReference type="ARBA" id="ARBA00003997"/>
    </source>
</evidence>
<evidence type="ECO:0000313" key="16">
    <source>
        <dbReference type="Proteomes" id="UP000294321"/>
    </source>
</evidence>
<dbReference type="Gene3D" id="2.60.120.260">
    <property type="entry name" value="Galactose-binding domain-like"/>
    <property type="match status" value="1"/>
</dbReference>
<organism evidence="15 16">
    <name type="scientific">Acetilactobacillus jinshanensis</name>
    <dbReference type="NCBI Taxonomy" id="1720083"/>
    <lineage>
        <taxon>Bacteria</taxon>
        <taxon>Bacillati</taxon>
        <taxon>Bacillota</taxon>
        <taxon>Bacilli</taxon>
        <taxon>Lactobacillales</taxon>
        <taxon>Lactobacillaceae</taxon>
        <taxon>Acetilactobacillus</taxon>
    </lineage>
</organism>
<feature type="domain" description="X-Prolyl dipeptidyl aminopeptidase PepX N-terminal" evidence="14">
    <location>
        <begin position="1"/>
        <end position="159"/>
    </location>
</feature>
<dbReference type="GO" id="GO:0006508">
    <property type="term" value="P:proteolysis"/>
    <property type="evidence" value="ECO:0007669"/>
    <property type="project" value="UniProtKB-KW"/>
</dbReference>
<evidence type="ECO:0000259" key="14">
    <source>
        <dbReference type="SMART" id="SM00940"/>
    </source>
</evidence>
<accession>A0A4P6ZKB2</accession>
<dbReference type="SMART" id="SM00939">
    <property type="entry name" value="PepX_C"/>
    <property type="match status" value="1"/>
</dbReference>
<dbReference type="Gene3D" id="3.40.50.1820">
    <property type="entry name" value="alpha/beta hydrolase"/>
    <property type="match status" value="1"/>
</dbReference>
<dbReference type="Pfam" id="PF09168">
    <property type="entry name" value="PepX_N"/>
    <property type="match status" value="1"/>
</dbReference>
<evidence type="ECO:0000256" key="11">
    <source>
        <dbReference type="ARBA" id="ARBA00030045"/>
    </source>
</evidence>
<dbReference type="SUPFAM" id="SSF53474">
    <property type="entry name" value="alpha/beta-Hydrolases"/>
    <property type="match status" value="1"/>
</dbReference>
<evidence type="ECO:0000256" key="4">
    <source>
        <dbReference type="ARBA" id="ARBA00011738"/>
    </source>
</evidence>
<dbReference type="InterPro" id="IPR029058">
    <property type="entry name" value="AB_hydrolase_fold"/>
</dbReference>
<evidence type="ECO:0000256" key="9">
    <source>
        <dbReference type="ARBA" id="ARBA00022801"/>
    </source>
</evidence>
<name>A0A4P6ZKB2_9LACO</name>
<evidence type="ECO:0000259" key="13">
    <source>
        <dbReference type="SMART" id="SM00939"/>
    </source>
</evidence>
<comment type="subunit">
    <text evidence="4">Homodimer.</text>
</comment>
<dbReference type="GO" id="GO:0004177">
    <property type="term" value="F:aminopeptidase activity"/>
    <property type="evidence" value="ECO:0007669"/>
    <property type="project" value="UniProtKB-KW"/>
</dbReference>
<dbReference type="AlphaFoldDB" id="A0A4P6ZKB2"/>
<comment type="similarity">
    <text evidence="3">Belongs to the peptidase S15 family.</text>
</comment>
<sequence length="804" mass="92869">MKDHQFAIKPTKFSQMLKELKTIHFYNDQLAKLKPAKLFKQLLLRAFANEHSKTMKLVRLHDYMATPNQEADEYLDQHDNLSFNVFYNVALELLRFDVDYDFKLSDPLKCLKKSNLPYIHVKNKAKLTAEEVLKAWYLLLNTHTKLGQTYLDELASAGYYTQFSDLPKPLFFNGKAQPVFDTRHMIHEVVYVEAPLDTDHDGKRDLLRTDVIRPSETNQGVKVPTLFTANPYNLGTNDRIYNKMIHNVNVPLKHKQPNHYTYKDVESHFDPTKNIPAPRKIRKTSKVAEANCYAGGLTYELNRYFLARGFAVVYSSGVGTFDSQGVRSTGAQSEVVSAEAVIEWLAGNRTAFTNPVDNIAIPAWWSNHNVGMTGISYLGTLTEAVAGTGVKGFKAGIAEAGISNYYDYYRDSGLVIGGEDCDLLAEYTFSRRKSAGQYHRSKVLWHHQLKHLLKGEDRQTGDYNQFWDNRNYLKNVHNTKASMLIVQGLNDWNVKPRNAWNLWQHLQNVPTNKKLLLHQGQHMYVYDLQSLDFIDMANLFFSNKLYDVDNHADQVLPKVLIQDNTKPQTWNTYGNWGHSGQKVTYQLNNNQLVVGESSSLPLSFQDHLDKKTFKHYCDYHSAWHHDVFSEKLNPMSNNRLLFTSDQLKSNLIIDGAAHLKLRVKSSSDVGLLTAFLVDYGKAKRLTTAPQYLQPQRTTMNYQYQKMVVKDYKYQEHPTPYKKIVTAHLNMQNRHNYYRVDDLKPNQYVDVDLEFQPTFFHILPNHRVGLVICATDFVWTIRGNQKIRYTIDPKHSQLILPVYKK</sequence>
<evidence type="ECO:0000256" key="1">
    <source>
        <dbReference type="ARBA" id="ARBA00000123"/>
    </source>
</evidence>
<dbReference type="KEGG" id="lji:ELX58_02255"/>
<dbReference type="PRINTS" id="PR00923">
    <property type="entry name" value="LACTOPTASE"/>
</dbReference>
<proteinExistence type="inferred from homology"/>
<comment type="catalytic activity">
    <reaction evidence="1">
        <text>Hydrolyzes Xaa-Pro-|- bonds to release unblocked, N-terminal dipeptides from substrates including Ala-Pro-|-p-nitroanilide and (sequentially) Tyr-Pro-|-Phe-Pro-|-Gly-Pro-|-Ile.</text>
        <dbReference type="EC" id="3.4.14.11"/>
    </reaction>
</comment>
<dbReference type="InterPro" id="IPR008979">
    <property type="entry name" value="Galactose-bd-like_sf"/>
</dbReference>
<evidence type="ECO:0000256" key="6">
    <source>
        <dbReference type="ARBA" id="ARBA00014682"/>
    </source>
</evidence>
<dbReference type="InterPro" id="IPR013736">
    <property type="entry name" value="Xaa-Pro_dipept_C"/>
</dbReference>
<dbReference type="SMART" id="SM00940">
    <property type="entry name" value="PepX_N"/>
    <property type="match status" value="1"/>
</dbReference>
<dbReference type="InterPro" id="IPR036313">
    <property type="entry name" value="PepX_N_dom_sf"/>
</dbReference>
<evidence type="ECO:0000256" key="5">
    <source>
        <dbReference type="ARBA" id="ARBA00012463"/>
    </source>
</evidence>
<gene>
    <name evidence="15" type="ORF">ELX58_02255</name>
</gene>
<reference evidence="16" key="1">
    <citation type="submission" date="2018-12" db="EMBL/GenBank/DDBJ databases">
        <title>A new species of lactobacillus.</title>
        <authorList>
            <person name="Jian Y."/>
            <person name="Xin L."/>
            <person name="Hong Z.J."/>
            <person name="Ming L.Z."/>
            <person name="Hong X.Z."/>
        </authorList>
    </citation>
    <scope>NUCLEOTIDE SEQUENCE [LARGE SCALE GENOMIC DNA]</scope>
    <source>
        <strain evidence="16">HSLZ-75</strain>
    </source>
</reference>
<dbReference type="SUPFAM" id="SSF81761">
    <property type="entry name" value="X-Prolyl dipeptidyl aminopeptidase PepX, N-terminal domain"/>
    <property type="match status" value="1"/>
</dbReference>
<dbReference type="RefSeq" id="WP_133441550.1">
    <property type="nucleotide sequence ID" value="NZ_CP034726.1"/>
</dbReference>
<dbReference type="EC" id="3.4.14.11" evidence="5"/>
<dbReference type="EMBL" id="CP034726">
    <property type="protein sequence ID" value="QBP17993.1"/>
    <property type="molecule type" value="Genomic_DNA"/>
</dbReference>
<evidence type="ECO:0000256" key="3">
    <source>
        <dbReference type="ARBA" id="ARBA00010819"/>
    </source>
</evidence>
<evidence type="ECO:0000256" key="8">
    <source>
        <dbReference type="ARBA" id="ARBA00022670"/>
    </source>
</evidence>
<evidence type="ECO:0000256" key="7">
    <source>
        <dbReference type="ARBA" id="ARBA00022438"/>
    </source>
</evidence>
<keyword evidence="9 15" id="KW-0378">Hydrolase</keyword>
<dbReference type="Proteomes" id="UP000294321">
    <property type="component" value="Chromosome"/>
</dbReference>
<dbReference type="InterPro" id="IPR008252">
    <property type="entry name" value="Pept_S15_Xpro"/>
</dbReference>
<dbReference type="SUPFAM" id="SSF49785">
    <property type="entry name" value="Galactose-binding domain-like"/>
    <property type="match status" value="1"/>
</dbReference>
<dbReference type="Gene3D" id="1.10.246.70">
    <property type="match status" value="1"/>
</dbReference>
<dbReference type="GO" id="GO:0008236">
    <property type="term" value="F:serine-type peptidase activity"/>
    <property type="evidence" value="ECO:0007669"/>
    <property type="project" value="UniProtKB-KW"/>
</dbReference>